<dbReference type="Proteomes" id="UP000807469">
    <property type="component" value="Unassembled WGS sequence"/>
</dbReference>
<dbReference type="GO" id="GO:0005789">
    <property type="term" value="C:endoplasmic reticulum membrane"/>
    <property type="evidence" value="ECO:0007669"/>
    <property type="project" value="UniProtKB-SubCell"/>
</dbReference>
<reference evidence="11" key="1">
    <citation type="submission" date="2020-11" db="EMBL/GenBank/DDBJ databases">
        <authorList>
            <consortium name="DOE Joint Genome Institute"/>
            <person name="Ahrendt S."/>
            <person name="Riley R."/>
            <person name="Andreopoulos W."/>
            <person name="Labutti K."/>
            <person name="Pangilinan J."/>
            <person name="Ruiz-Duenas F.J."/>
            <person name="Barrasa J.M."/>
            <person name="Sanchez-Garcia M."/>
            <person name="Camarero S."/>
            <person name="Miyauchi S."/>
            <person name="Serrano A."/>
            <person name="Linde D."/>
            <person name="Babiker R."/>
            <person name="Drula E."/>
            <person name="Ayuso-Fernandez I."/>
            <person name="Pacheco R."/>
            <person name="Padilla G."/>
            <person name="Ferreira P."/>
            <person name="Barriuso J."/>
            <person name="Kellner H."/>
            <person name="Castanera R."/>
            <person name="Alfaro M."/>
            <person name="Ramirez L."/>
            <person name="Pisabarro A.G."/>
            <person name="Kuo A."/>
            <person name="Tritt A."/>
            <person name="Lipzen A."/>
            <person name="He G."/>
            <person name="Yan M."/>
            <person name="Ng V."/>
            <person name="Cullen D."/>
            <person name="Martin F."/>
            <person name="Rosso M.-N."/>
            <person name="Henrissat B."/>
            <person name="Hibbett D."/>
            <person name="Martinez A.T."/>
            <person name="Grigoriev I.V."/>
        </authorList>
    </citation>
    <scope>NUCLEOTIDE SEQUENCE</scope>
    <source>
        <strain evidence="11">CIRM-BRFM 674</strain>
    </source>
</reference>
<comment type="pathway">
    <text evidence="2 10">Glycolipid biosynthesis; glycosylphosphatidylinositol-anchor biosynthesis.</text>
</comment>
<accession>A0A9P5Z573</accession>
<dbReference type="Pfam" id="PF08320">
    <property type="entry name" value="PIG-X"/>
    <property type="match status" value="1"/>
</dbReference>
<name>A0A9P5Z573_9AGAR</name>
<comment type="subcellular location">
    <subcellularLocation>
        <location evidence="1 10">Endoplasmic reticulum membrane</location>
        <topology evidence="1 10">Single-pass membrane protein</topology>
    </subcellularLocation>
</comment>
<comment type="caution">
    <text evidence="11">The sequence shown here is derived from an EMBL/GenBank/DDBJ whole genome shotgun (WGS) entry which is preliminary data.</text>
</comment>
<gene>
    <name evidence="11" type="ORF">BDN70DRAFT_518673</name>
</gene>
<sequence>MKFIYQDLCSNHVLFTFTTLFLRFCSSAPMNSASGALLILSSIGGRKIWSGPSTKFLKISLSFWINVGTDGHVIDDDASIVRIEVPMHLRYRRPVRKDGKSYESVNRLTATFFAILNDSTSFHIFTPSLPSRILSALPSSKVNSILISILPRFNSSDSAQSILTLLLGNSWDLSVVEPLTALVIIACFLWLLRVSFRVAACINMTHKAKTV</sequence>
<keyword evidence="7 10" id="KW-1133">Transmembrane helix</keyword>
<evidence type="ECO:0000256" key="8">
    <source>
        <dbReference type="ARBA" id="ARBA00023136"/>
    </source>
</evidence>
<evidence type="ECO:0000256" key="2">
    <source>
        <dbReference type="ARBA" id="ARBA00004687"/>
    </source>
</evidence>
<keyword evidence="5 10" id="KW-0812">Transmembrane</keyword>
<keyword evidence="4 10" id="KW-0337">GPI-anchor biosynthesis</keyword>
<dbReference type="AlphaFoldDB" id="A0A9P5Z573"/>
<dbReference type="OrthoDB" id="5546453at2759"/>
<evidence type="ECO:0000256" key="1">
    <source>
        <dbReference type="ARBA" id="ARBA00004389"/>
    </source>
</evidence>
<keyword evidence="9" id="KW-0325">Glycoprotein</keyword>
<feature type="transmembrane region" description="Helical" evidence="10">
    <location>
        <begin position="179"/>
        <end position="200"/>
    </location>
</feature>
<evidence type="ECO:0000313" key="11">
    <source>
        <dbReference type="EMBL" id="KAF9481623.1"/>
    </source>
</evidence>
<protein>
    <recommendedName>
        <fullName evidence="10">Protein PBN1</fullName>
    </recommendedName>
</protein>
<comment type="similarity">
    <text evidence="3 10">Belongs to the PIGX family.</text>
</comment>
<evidence type="ECO:0000256" key="9">
    <source>
        <dbReference type="ARBA" id="ARBA00023180"/>
    </source>
</evidence>
<keyword evidence="6 10" id="KW-0256">Endoplasmic reticulum</keyword>
<organism evidence="11 12">
    <name type="scientific">Pholiota conissans</name>
    <dbReference type="NCBI Taxonomy" id="109636"/>
    <lineage>
        <taxon>Eukaryota</taxon>
        <taxon>Fungi</taxon>
        <taxon>Dikarya</taxon>
        <taxon>Basidiomycota</taxon>
        <taxon>Agaricomycotina</taxon>
        <taxon>Agaricomycetes</taxon>
        <taxon>Agaricomycetidae</taxon>
        <taxon>Agaricales</taxon>
        <taxon>Agaricineae</taxon>
        <taxon>Strophariaceae</taxon>
        <taxon>Pholiota</taxon>
    </lineage>
</organism>
<evidence type="ECO:0000256" key="7">
    <source>
        <dbReference type="ARBA" id="ARBA00022989"/>
    </source>
</evidence>
<evidence type="ECO:0000256" key="10">
    <source>
        <dbReference type="RuleBase" id="RU366056"/>
    </source>
</evidence>
<evidence type="ECO:0000256" key="5">
    <source>
        <dbReference type="ARBA" id="ARBA00022692"/>
    </source>
</evidence>
<dbReference type="InterPro" id="IPR013233">
    <property type="entry name" value="PIG-X/PBN1"/>
</dbReference>
<evidence type="ECO:0000256" key="3">
    <source>
        <dbReference type="ARBA" id="ARBA00010345"/>
    </source>
</evidence>
<dbReference type="GO" id="GO:0006506">
    <property type="term" value="P:GPI anchor biosynthetic process"/>
    <property type="evidence" value="ECO:0007669"/>
    <property type="project" value="UniProtKB-KW"/>
</dbReference>
<keyword evidence="12" id="KW-1185">Reference proteome</keyword>
<comment type="function">
    <text evidence="10">Required for proper folding and/or the stability of a subset of proteins in the endoplasmic reticulum. Component of glycosylphosphatidylinositol-mannosyltransferase 1 which transfers the first of the 4 mannoses in the GPI-anchor precursors during GPI-anchor biosynthesis. Probably acts by stabilizing the mannosyltransferase GPI14.</text>
</comment>
<proteinExistence type="inferred from homology"/>
<evidence type="ECO:0000256" key="4">
    <source>
        <dbReference type="ARBA" id="ARBA00022502"/>
    </source>
</evidence>
<dbReference type="EMBL" id="MU155176">
    <property type="protein sequence ID" value="KAF9481623.1"/>
    <property type="molecule type" value="Genomic_DNA"/>
</dbReference>
<evidence type="ECO:0000256" key="6">
    <source>
        <dbReference type="ARBA" id="ARBA00022824"/>
    </source>
</evidence>
<keyword evidence="8 10" id="KW-0472">Membrane</keyword>
<evidence type="ECO:0000313" key="12">
    <source>
        <dbReference type="Proteomes" id="UP000807469"/>
    </source>
</evidence>